<keyword evidence="2" id="KW-0378">Hydrolase</keyword>
<dbReference type="Pfam" id="PF02626">
    <property type="entry name" value="CT_A_B"/>
    <property type="match status" value="1"/>
</dbReference>
<evidence type="ECO:0000256" key="1">
    <source>
        <dbReference type="ARBA" id="ARBA00022741"/>
    </source>
</evidence>
<evidence type="ECO:0000256" key="3">
    <source>
        <dbReference type="ARBA" id="ARBA00022840"/>
    </source>
</evidence>
<dbReference type="PANTHER" id="PTHR43309:SF3">
    <property type="entry name" value="5-OXOPROLINASE SUBUNIT C"/>
    <property type="match status" value="1"/>
</dbReference>
<dbReference type="EMBL" id="JBIAXI010000006">
    <property type="protein sequence ID" value="MFF4773401.1"/>
    <property type="molecule type" value="Genomic_DNA"/>
</dbReference>
<sequence>MSRYGLLEVVATGPMTTVQDLGRPGRGDLGVGRSGAADRGALRLANRLVGNSECAAALEVTFGGLCVRAHGNLLIALAGAACPATVTGPLGTRWPIGHHSVERLPCEATLQLGAPARGVRTYLAVRGGVDVPPVLGSRATDILAGLGPDLPAPGALLPVGPPPDAFPAVDLAPVPEPAGGDLVLEILPGPRDDWFTPDALRVLCAEPYEVTTDSNRVGIRLRGPVLERAREGELPSEGMVPGAIQVPPSGRPTLFLADHPLTGGYPVIAVVRTQDVDRAAQARPGQRIRFRIAGDLPPPNASPALSSHTA</sequence>
<dbReference type="RefSeq" id="WP_387341783.1">
    <property type="nucleotide sequence ID" value="NZ_JBIAXI010000006.1"/>
</dbReference>
<dbReference type="NCBIfam" id="TIGR00724">
    <property type="entry name" value="urea_amlyse_rel"/>
    <property type="match status" value="1"/>
</dbReference>
<keyword evidence="1" id="KW-0547">Nucleotide-binding</keyword>
<dbReference type="PANTHER" id="PTHR43309">
    <property type="entry name" value="5-OXOPROLINASE SUBUNIT C"/>
    <property type="match status" value="1"/>
</dbReference>
<keyword evidence="3" id="KW-0067">ATP-binding</keyword>
<evidence type="ECO:0000259" key="4">
    <source>
        <dbReference type="SMART" id="SM00797"/>
    </source>
</evidence>
<feature type="domain" description="Carboxyltransferase" evidence="4">
    <location>
        <begin position="28"/>
        <end position="308"/>
    </location>
</feature>
<reference evidence="5 6" key="1">
    <citation type="submission" date="2024-10" db="EMBL/GenBank/DDBJ databases">
        <title>The Natural Products Discovery Center: Release of the First 8490 Sequenced Strains for Exploring Actinobacteria Biosynthetic Diversity.</title>
        <authorList>
            <person name="Kalkreuter E."/>
            <person name="Kautsar S.A."/>
            <person name="Yang D."/>
            <person name="Bader C.D."/>
            <person name="Teijaro C.N."/>
            <person name="Fluegel L."/>
            <person name="Davis C.M."/>
            <person name="Simpson J.R."/>
            <person name="Lauterbach L."/>
            <person name="Steele A.D."/>
            <person name="Gui C."/>
            <person name="Meng S."/>
            <person name="Li G."/>
            <person name="Viehrig K."/>
            <person name="Ye F."/>
            <person name="Su P."/>
            <person name="Kiefer A.F."/>
            <person name="Nichols A."/>
            <person name="Cepeda A.J."/>
            <person name="Yan W."/>
            <person name="Fan B."/>
            <person name="Jiang Y."/>
            <person name="Adhikari A."/>
            <person name="Zheng C.-J."/>
            <person name="Schuster L."/>
            <person name="Cowan T.M."/>
            <person name="Smanski M.J."/>
            <person name="Chevrette M.G."/>
            <person name="De Carvalho L.P.S."/>
            <person name="Shen B."/>
        </authorList>
    </citation>
    <scope>NUCLEOTIDE SEQUENCE [LARGE SCALE GENOMIC DNA]</scope>
    <source>
        <strain evidence="5 6">NPDC001281</strain>
    </source>
</reference>
<proteinExistence type="predicted"/>
<dbReference type="InterPro" id="IPR003778">
    <property type="entry name" value="CT_A_B"/>
</dbReference>
<accession>A0ABW6V260</accession>
<dbReference type="InterPro" id="IPR052708">
    <property type="entry name" value="PxpC"/>
</dbReference>
<protein>
    <submittedName>
        <fullName evidence="5">Biotin-dependent carboxyltransferase family protein</fullName>
    </submittedName>
</protein>
<dbReference type="SMART" id="SM00797">
    <property type="entry name" value="AHS2"/>
    <property type="match status" value="1"/>
</dbReference>
<gene>
    <name evidence="5" type="ORF">ACFY05_11140</name>
</gene>
<organism evidence="5 6">
    <name type="scientific">Microtetraspora fusca</name>
    <dbReference type="NCBI Taxonomy" id="1997"/>
    <lineage>
        <taxon>Bacteria</taxon>
        <taxon>Bacillati</taxon>
        <taxon>Actinomycetota</taxon>
        <taxon>Actinomycetes</taxon>
        <taxon>Streptosporangiales</taxon>
        <taxon>Streptosporangiaceae</taxon>
        <taxon>Microtetraspora</taxon>
    </lineage>
</organism>
<name>A0ABW6V260_MICFU</name>
<keyword evidence="6" id="KW-1185">Reference proteome</keyword>
<dbReference type="Gene3D" id="2.40.100.10">
    <property type="entry name" value="Cyclophilin-like"/>
    <property type="match status" value="1"/>
</dbReference>
<dbReference type="InterPro" id="IPR029000">
    <property type="entry name" value="Cyclophilin-like_dom_sf"/>
</dbReference>
<dbReference type="SUPFAM" id="SSF50891">
    <property type="entry name" value="Cyclophilin-like"/>
    <property type="match status" value="1"/>
</dbReference>
<evidence type="ECO:0000256" key="2">
    <source>
        <dbReference type="ARBA" id="ARBA00022801"/>
    </source>
</evidence>
<evidence type="ECO:0000313" key="6">
    <source>
        <dbReference type="Proteomes" id="UP001602119"/>
    </source>
</evidence>
<dbReference type="Proteomes" id="UP001602119">
    <property type="component" value="Unassembled WGS sequence"/>
</dbReference>
<comment type="caution">
    <text evidence="5">The sequence shown here is derived from an EMBL/GenBank/DDBJ whole genome shotgun (WGS) entry which is preliminary data.</text>
</comment>
<evidence type="ECO:0000313" key="5">
    <source>
        <dbReference type="EMBL" id="MFF4773401.1"/>
    </source>
</evidence>